<comment type="caution">
    <text evidence="8">The sequence shown here is derived from an EMBL/GenBank/DDBJ whole genome shotgun (WGS) entry which is preliminary data.</text>
</comment>
<evidence type="ECO:0000259" key="6">
    <source>
        <dbReference type="Pfam" id="PF01276"/>
    </source>
</evidence>
<evidence type="ECO:0000313" key="9">
    <source>
        <dbReference type="Proteomes" id="UP001289374"/>
    </source>
</evidence>
<dbReference type="InterPro" id="IPR000310">
    <property type="entry name" value="Orn/Lys/Arg_deCO2ase_major_dom"/>
</dbReference>
<keyword evidence="3" id="KW-0210">Decarboxylase</keyword>
<dbReference type="AlphaFoldDB" id="A0AAE1WET6"/>
<dbReference type="Pfam" id="PF01276">
    <property type="entry name" value="OKR_DC_1"/>
    <property type="match status" value="1"/>
</dbReference>
<dbReference type="Pfam" id="PF03711">
    <property type="entry name" value="OKR_DC_1_C"/>
    <property type="match status" value="1"/>
</dbReference>
<dbReference type="InterPro" id="IPR008286">
    <property type="entry name" value="Prn/Lys/Arg_de-COase_C"/>
</dbReference>
<keyword evidence="9" id="KW-1185">Reference proteome</keyword>
<keyword evidence="4" id="KW-0663">Pyridoxal phosphate</keyword>
<dbReference type="Gene3D" id="3.90.100.10">
    <property type="entry name" value="Orn/Lys/Arg decarboxylase, C-terminal domain"/>
    <property type="match status" value="1"/>
</dbReference>
<evidence type="ECO:0000259" key="7">
    <source>
        <dbReference type="Pfam" id="PF03711"/>
    </source>
</evidence>
<dbReference type="InterPro" id="IPR052357">
    <property type="entry name" value="Orn_Lys_Arg_decarboxylase-I"/>
</dbReference>
<dbReference type="SUPFAM" id="SSF55904">
    <property type="entry name" value="Ornithine decarboxylase C-terminal domain"/>
    <property type="match status" value="1"/>
</dbReference>
<dbReference type="EMBL" id="JACGWL010000011">
    <property type="protein sequence ID" value="KAK4391934.1"/>
    <property type="molecule type" value="Genomic_DNA"/>
</dbReference>
<comment type="cofactor">
    <cofactor evidence="1">
        <name>pyridoxal 5'-phosphate</name>
        <dbReference type="ChEBI" id="CHEBI:597326"/>
    </cofactor>
</comment>
<dbReference type="CDD" id="cd00615">
    <property type="entry name" value="Orn_deC_like"/>
    <property type="match status" value="1"/>
</dbReference>
<evidence type="ECO:0000256" key="4">
    <source>
        <dbReference type="ARBA" id="ARBA00022898"/>
    </source>
</evidence>
<reference evidence="8" key="2">
    <citation type="journal article" date="2024" name="Plant">
        <title>Genomic evolution and insights into agronomic trait innovations of Sesamum species.</title>
        <authorList>
            <person name="Miao H."/>
            <person name="Wang L."/>
            <person name="Qu L."/>
            <person name="Liu H."/>
            <person name="Sun Y."/>
            <person name="Le M."/>
            <person name="Wang Q."/>
            <person name="Wei S."/>
            <person name="Zheng Y."/>
            <person name="Lin W."/>
            <person name="Duan Y."/>
            <person name="Cao H."/>
            <person name="Xiong S."/>
            <person name="Wang X."/>
            <person name="Wei L."/>
            <person name="Li C."/>
            <person name="Ma Q."/>
            <person name="Ju M."/>
            <person name="Zhao R."/>
            <person name="Li G."/>
            <person name="Mu C."/>
            <person name="Tian Q."/>
            <person name="Mei H."/>
            <person name="Zhang T."/>
            <person name="Gao T."/>
            <person name="Zhang H."/>
        </authorList>
    </citation>
    <scope>NUCLEOTIDE SEQUENCE</scope>
    <source>
        <strain evidence="8">K16</strain>
    </source>
</reference>
<evidence type="ECO:0000256" key="3">
    <source>
        <dbReference type="ARBA" id="ARBA00022793"/>
    </source>
</evidence>
<evidence type="ECO:0000313" key="8">
    <source>
        <dbReference type="EMBL" id="KAK4391934.1"/>
    </source>
</evidence>
<gene>
    <name evidence="8" type="ORF">Sango_1971200</name>
</gene>
<evidence type="ECO:0000256" key="1">
    <source>
        <dbReference type="ARBA" id="ARBA00001933"/>
    </source>
</evidence>
<dbReference type="PANTHER" id="PTHR43277:SF4">
    <property type="entry name" value="ARGININE DECARBOXYLASE"/>
    <property type="match status" value="1"/>
</dbReference>
<evidence type="ECO:0000256" key="5">
    <source>
        <dbReference type="ARBA" id="ARBA00023239"/>
    </source>
</evidence>
<dbReference type="Gene3D" id="3.40.640.10">
    <property type="entry name" value="Type I PLP-dependent aspartate aminotransferase-like (Major domain)"/>
    <property type="match status" value="1"/>
</dbReference>
<dbReference type="Proteomes" id="UP001289374">
    <property type="component" value="Unassembled WGS sequence"/>
</dbReference>
<dbReference type="InterPro" id="IPR015424">
    <property type="entry name" value="PyrdxlP-dep_Trfase"/>
</dbReference>
<accession>A0AAE1WET6</accession>
<sequence length="681" mass="73716">MSAIGIDGTLERLQLAQGESKKHKGQSGIFEIETTDNIIRNDNQKVKSCRSPPLVSALKASAEENAASFHFPGHNRGQAAPSSLTQLIGERPFLHDLPELPELDNLFAPEGPILEAQKQAAELFGASETWFLVGGSTCGVQAAIMATCLPGDTLILPRNCHISAVSAMVLSGAAPKYIFPEYDPRWDIAAGITPSQASTMVEEAIKELEMEGRKPAAVLVISPSYHGICSDVNAISKLCHNNMVPLIVDEAHGAHFGFHPQLPISALAQGADLVVQSTHKVLCSLTQSSMLHVSGNIVDREKVCRCLQTLQSSSPSYLLLASLDAARAQLSDNHGTIFNQAIELAVEAKGVIDKIPGITLIDIPNFPKFPAIDPLRVTVGVRYLGISGFEADNILYRDFGVVSELVGTQSITFAFNLGTKREHVLRLISGLKYLSATFLPADGSVIRSVDVVNLAVFDDVNMVLSPRDAFFASKRKVSIEESLGEICGELICPYPPGIPVLVPGEVITERALQYLLHVKSKGATISGAADRYLSSLVTLLVVVVDMLFQSSCPASWWIIFRGEFLGCPYISRTYLALISTPVIWYKLQGKHKDRAHVLADDSSPSSNKSYDLAAESSLYYKAAEMYTYSINSAIMTVELADDSSIILHGCLLATYLSPTSYTTCTWHMTHPSIQQAALRGS</sequence>
<name>A0AAE1WET6_9LAMI</name>
<evidence type="ECO:0000256" key="2">
    <source>
        <dbReference type="ARBA" id="ARBA00010671"/>
    </source>
</evidence>
<dbReference type="SUPFAM" id="SSF53383">
    <property type="entry name" value="PLP-dependent transferases"/>
    <property type="match status" value="1"/>
</dbReference>
<proteinExistence type="inferred from homology"/>
<feature type="domain" description="Orn/Lys/Arg decarboxylases family 1 pyridoxal-P attachment site" evidence="6">
    <location>
        <begin position="52"/>
        <end position="364"/>
    </location>
</feature>
<organism evidence="8 9">
    <name type="scientific">Sesamum angolense</name>
    <dbReference type="NCBI Taxonomy" id="2727404"/>
    <lineage>
        <taxon>Eukaryota</taxon>
        <taxon>Viridiplantae</taxon>
        <taxon>Streptophyta</taxon>
        <taxon>Embryophyta</taxon>
        <taxon>Tracheophyta</taxon>
        <taxon>Spermatophyta</taxon>
        <taxon>Magnoliopsida</taxon>
        <taxon>eudicotyledons</taxon>
        <taxon>Gunneridae</taxon>
        <taxon>Pentapetalae</taxon>
        <taxon>asterids</taxon>
        <taxon>lamiids</taxon>
        <taxon>Lamiales</taxon>
        <taxon>Pedaliaceae</taxon>
        <taxon>Sesamum</taxon>
    </lineage>
</organism>
<dbReference type="InterPro" id="IPR036633">
    <property type="entry name" value="Prn/Lys/Arg_de-COase_C_sf"/>
</dbReference>
<keyword evidence="5" id="KW-0456">Lyase</keyword>
<feature type="domain" description="Orn/Lys/Arg decarboxylase C-terminal" evidence="7">
    <location>
        <begin position="459"/>
        <end position="522"/>
    </location>
</feature>
<dbReference type="GO" id="GO:0016831">
    <property type="term" value="F:carboxy-lyase activity"/>
    <property type="evidence" value="ECO:0007669"/>
    <property type="project" value="UniProtKB-KW"/>
</dbReference>
<reference evidence="8" key="1">
    <citation type="submission" date="2020-06" db="EMBL/GenBank/DDBJ databases">
        <authorList>
            <person name="Li T."/>
            <person name="Hu X."/>
            <person name="Zhang T."/>
            <person name="Song X."/>
            <person name="Zhang H."/>
            <person name="Dai N."/>
            <person name="Sheng W."/>
            <person name="Hou X."/>
            <person name="Wei L."/>
        </authorList>
    </citation>
    <scope>NUCLEOTIDE SEQUENCE</scope>
    <source>
        <strain evidence="8">K16</strain>
        <tissue evidence="8">Leaf</tissue>
    </source>
</reference>
<dbReference type="PANTHER" id="PTHR43277">
    <property type="entry name" value="ARGININE DECARBOXYLASE"/>
    <property type="match status" value="1"/>
</dbReference>
<dbReference type="InterPro" id="IPR015421">
    <property type="entry name" value="PyrdxlP-dep_Trfase_major"/>
</dbReference>
<protein>
    <submittedName>
        <fullName evidence="8">Arginine decarboxylase</fullName>
    </submittedName>
</protein>
<comment type="similarity">
    <text evidence="2">Belongs to the Orn/Lys/Arg decarboxylase class-I family.</text>
</comment>